<feature type="transmembrane region" description="Helical" evidence="1">
    <location>
        <begin position="6"/>
        <end position="25"/>
    </location>
</feature>
<accession>A0A8J8GBH5</accession>
<protein>
    <submittedName>
        <fullName evidence="2">Stage III sporulation protein AF</fullName>
    </submittedName>
</protein>
<keyword evidence="3" id="KW-1185">Reference proteome</keyword>
<gene>
    <name evidence="2" type="primary">spoIIIAF</name>
    <name evidence="2" type="ORF">HR057_01245</name>
</gene>
<organism evidence="2 3">
    <name type="scientific">Calidifontibacillus erzurumensis</name>
    <dbReference type="NCBI Taxonomy" id="2741433"/>
    <lineage>
        <taxon>Bacteria</taxon>
        <taxon>Bacillati</taxon>
        <taxon>Bacillota</taxon>
        <taxon>Bacilli</taxon>
        <taxon>Bacillales</taxon>
        <taxon>Bacillaceae</taxon>
        <taxon>Calidifontibacillus/Schinkia group</taxon>
        <taxon>Calidifontibacillus</taxon>
    </lineage>
</organism>
<keyword evidence="1" id="KW-0812">Transmembrane</keyword>
<keyword evidence="1" id="KW-0472">Membrane</keyword>
<dbReference type="NCBIfam" id="TIGR02896">
    <property type="entry name" value="spore_III_AF"/>
    <property type="match status" value="1"/>
</dbReference>
<name>A0A8J8GBH5_9BACI</name>
<feature type="transmembrane region" description="Helical" evidence="1">
    <location>
        <begin position="37"/>
        <end position="54"/>
    </location>
</feature>
<evidence type="ECO:0000313" key="2">
    <source>
        <dbReference type="EMBL" id="NSL50382.1"/>
    </source>
</evidence>
<reference evidence="2" key="1">
    <citation type="submission" date="2020-06" db="EMBL/GenBank/DDBJ databases">
        <title>A novel thermopfilic bacterium from Erzurum, Turkey.</title>
        <authorList>
            <person name="Adiguzel A."/>
            <person name="Ay H."/>
            <person name="Baltaci M.O."/>
        </authorList>
    </citation>
    <scope>NUCLEOTIDE SEQUENCE</scope>
    <source>
        <strain evidence="2">P2</strain>
    </source>
</reference>
<keyword evidence="1" id="KW-1133">Transmembrane helix</keyword>
<comment type="caution">
    <text evidence="2">The sequence shown here is derived from an EMBL/GenBank/DDBJ whole genome shotgun (WGS) entry which is preliminary data.</text>
</comment>
<dbReference type="AlphaFoldDB" id="A0A8J8GBH5"/>
<sequence>MEFLTNWIANIILFVLFAVIIDLLLPNSSFQRYTKMVIGLLLIAIILNPILKIFDEDLEQLLKTMQLPNVEDKKQIENLIENKKNEIQASQRAYILEQMAVQMEEMVEEELMKNFGYQVETIHFHFLEPGDEISTENLKKVEVIVREVQNSEELAKNIPVVKEIKIDTSVPIPKENKTDATSISAFLADRWQLNREIVMVVMEGGKM</sequence>
<evidence type="ECO:0000313" key="3">
    <source>
        <dbReference type="Proteomes" id="UP000625804"/>
    </source>
</evidence>
<dbReference type="Pfam" id="PF09581">
    <property type="entry name" value="Spore_III_AF"/>
    <property type="match status" value="1"/>
</dbReference>
<evidence type="ECO:0000256" key="1">
    <source>
        <dbReference type="SAM" id="Phobius"/>
    </source>
</evidence>
<dbReference type="InterPro" id="IPR014245">
    <property type="entry name" value="Spore_III_AF"/>
</dbReference>
<dbReference type="EMBL" id="JABTTE010000001">
    <property type="protein sequence ID" value="NSL50382.1"/>
    <property type="molecule type" value="Genomic_DNA"/>
</dbReference>
<dbReference type="Proteomes" id="UP000625804">
    <property type="component" value="Unassembled WGS sequence"/>
</dbReference>
<proteinExistence type="predicted"/>
<dbReference type="RefSeq" id="WP_173729566.1">
    <property type="nucleotide sequence ID" value="NZ_JABTTE010000001.1"/>
</dbReference>